<feature type="domain" description="Protein kinase" evidence="1">
    <location>
        <begin position="2"/>
        <end position="254"/>
    </location>
</feature>
<dbReference type="Gene3D" id="1.10.510.10">
    <property type="entry name" value="Transferase(Phosphotransferase) domain 1"/>
    <property type="match status" value="1"/>
</dbReference>
<dbReference type="GO" id="GO:0051082">
    <property type="term" value="F:unfolded protein binding"/>
    <property type="evidence" value="ECO:0007669"/>
    <property type="project" value="TreeGrafter"/>
</dbReference>
<reference evidence="2 3" key="1">
    <citation type="journal article" date="2015" name="PLoS Pathog.">
        <title>A Novel Virus Causes Scale Drop Disease in Lates calcarifer.</title>
        <authorList>
            <person name="de Groof A."/>
            <person name="Guelen L."/>
            <person name="Deijs M."/>
            <person name="van der Wal Y."/>
            <person name="Miyata M."/>
            <person name="Ng K.S."/>
            <person name="van Grinsven L."/>
            <person name="Simmelink B."/>
            <person name="Biermann Y."/>
            <person name="Grisez L."/>
            <person name="van Lent J."/>
            <person name="de Ronde A."/>
            <person name="Chang S.F."/>
            <person name="Schrier C."/>
            <person name="van der Hoek L."/>
        </authorList>
    </citation>
    <scope>NUCLEOTIDE SEQUENCE [LARGE SCALE GENOMIC DNA]</scope>
    <source>
        <strain evidence="2">C4575</strain>
    </source>
</reference>
<protein>
    <submittedName>
        <fullName evidence="2">ORF_056R</fullName>
    </submittedName>
</protein>
<dbReference type="KEGG" id="vg:25479105"/>
<dbReference type="Pfam" id="PF00069">
    <property type="entry name" value="Pkinase"/>
    <property type="match status" value="1"/>
</dbReference>
<dbReference type="PANTHER" id="PTHR13954:SF28">
    <property type="match status" value="1"/>
</dbReference>
<dbReference type="GO" id="GO:0036498">
    <property type="term" value="P:IRE1-mediated unfolded protein response"/>
    <property type="evidence" value="ECO:0007669"/>
    <property type="project" value="TreeGrafter"/>
</dbReference>
<dbReference type="GO" id="GO:0004674">
    <property type="term" value="F:protein serine/threonine kinase activity"/>
    <property type="evidence" value="ECO:0007669"/>
    <property type="project" value="InterPro"/>
</dbReference>
<sequence>MSIMEQLIGRGSWGSSVYKVSEDVVSKRLLNCQYNTLTNGEPLSMYLTISHKNIVKYLYFYCNDNNFGYIGQEYCQYTLEDFVQNNELSFLFQQSLIKDVLCGLSLLHNYDPSIVHRHLTPYNVFVHNGVAKLSDYGLLKSPFDVSLTSNAHIRKRTKWIAREILIARDNNLPITYTKEADIQLAGMLTYYVLSKGRFPFEHTSIITDYYIYTGQYCIDSIGKDTHGYNLIKQMIDSNPLYRLNVDMCLKHPFFWTSVTIVQHVIKYQLGNNLISHN</sequence>
<dbReference type="SUPFAM" id="SSF56112">
    <property type="entry name" value="Protein kinase-like (PK-like)"/>
    <property type="match status" value="1"/>
</dbReference>
<dbReference type="InterPro" id="IPR011009">
    <property type="entry name" value="Kinase-like_dom_sf"/>
</dbReference>
<dbReference type="InterPro" id="IPR000719">
    <property type="entry name" value="Prot_kinase_dom"/>
</dbReference>
<dbReference type="EMBL" id="KR139659">
    <property type="protein sequence ID" value="AKU37471.1"/>
    <property type="molecule type" value="Genomic_DNA"/>
</dbReference>
<keyword evidence="3" id="KW-1185">Reference proteome</keyword>
<organism evidence="2 3">
    <name type="scientific">Scale drop disease virus</name>
    <dbReference type="NCBI Taxonomy" id="1697349"/>
    <lineage>
        <taxon>Viruses</taxon>
        <taxon>Varidnaviria</taxon>
        <taxon>Bamfordvirae</taxon>
        <taxon>Nucleocytoviricota</taxon>
        <taxon>Megaviricetes</taxon>
        <taxon>Pimascovirales</taxon>
        <taxon>Pimascovirales incertae sedis</taxon>
        <taxon>Iridoviridae</taxon>
        <taxon>Alphairidovirinae</taxon>
        <taxon>Megalocytivirus</taxon>
        <taxon>Megalocytivirus lates1</taxon>
    </lineage>
</organism>
<dbReference type="OrthoDB" id="8955at10239"/>
<name>A0A0K1L675_9VIRU</name>
<evidence type="ECO:0000313" key="2">
    <source>
        <dbReference type="EMBL" id="AKU37471.1"/>
    </source>
</evidence>
<proteinExistence type="predicted"/>
<dbReference type="PANTHER" id="PTHR13954">
    <property type="entry name" value="IRE1-RELATED"/>
    <property type="match status" value="1"/>
</dbReference>
<dbReference type="GeneID" id="25479105"/>
<evidence type="ECO:0000259" key="1">
    <source>
        <dbReference type="PROSITE" id="PS50011"/>
    </source>
</evidence>
<dbReference type="Proteomes" id="UP000201485">
    <property type="component" value="Segment"/>
</dbReference>
<dbReference type="GO" id="GO:0004521">
    <property type="term" value="F:RNA endonuclease activity"/>
    <property type="evidence" value="ECO:0007669"/>
    <property type="project" value="InterPro"/>
</dbReference>
<dbReference type="RefSeq" id="YP_009163817.1">
    <property type="nucleotide sequence ID" value="NC_027778.1"/>
</dbReference>
<evidence type="ECO:0000313" key="3">
    <source>
        <dbReference type="Proteomes" id="UP000201485"/>
    </source>
</evidence>
<accession>A0A0K1L675</accession>
<gene>
    <name evidence="2" type="ORF">SDDV_056</name>
</gene>
<dbReference type="GO" id="GO:0005524">
    <property type="term" value="F:ATP binding"/>
    <property type="evidence" value="ECO:0007669"/>
    <property type="project" value="InterPro"/>
</dbReference>
<dbReference type="InterPro" id="IPR045133">
    <property type="entry name" value="IRE1/2-like"/>
</dbReference>
<dbReference type="PROSITE" id="PS50011">
    <property type="entry name" value="PROTEIN_KINASE_DOM"/>
    <property type="match status" value="1"/>
</dbReference>